<dbReference type="KEGG" id="bomb:GT348_06925"/>
<dbReference type="RefSeq" id="WP_160619076.1">
    <property type="nucleotide sequence ID" value="NZ_CP047652.1"/>
</dbReference>
<proteinExistence type="predicted"/>
<keyword evidence="3" id="KW-0808">Transferase</keyword>
<feature type="domain" description="Glycosyltransferase subfamily 4-like N-terminal" evidence="2">
    <location>
        <begin position="19"/>
        <end position="174"/>
    </location>
</feature>
<name>A0A6P1NFC0_9PROT</name>
<protein>
    <submittedName>
        <fullName evidence="3">Glycosyltransferase</fullName>
    </submittedName>
</protein>
<sequence length="396" mass="44020">MIKTKKPCILQVLPKLDAGGIEQGTLDIAEAVAKAGGRAIVVSEGGRLLPRLRFVGGEHVTLSLKKSASPLAYFRNVRRLRKICEEYQVDLIHARSRYPAWVALKTAKKEKIPFITTWHGVHDAHSVAKRIYNSVLVKGALVIAVSQHISQKIQHQFKIAENKIKLIPRGCDADFFCPESVSGTRVQALIERWYIPEGSRVILMAGRLTPWKGQSFLIEALAALKDDFKEEWVCVLAGVETKEKFARKLHIQAQKAGIADRLRFVGNCSDMPAAYAAADVVVVPSLKPEPFGRVAIEAQMMGRPVIGTREGGLAETILDNQTGILVEANDVKALRNALIDVLTAERENLVHLAQIARQHALKYFAKNIMQSATLKIYDEILKTDMYNKFAKKLVDE</sequence>
<dbReference type="Gene3D" id="3.40.50.2000">
    <property type="entry name" value="Glycogen Phosphorylase B"/>
    <property type="match status" value="2"/>
</dbReference>
<keyword evidence="4" id="KW-1185">Reference proteome</keyword>
<evidence type="ECO:0000259" key="2">
    <source>
        <dbReference type="Pfam" id="PF13439"/>
    </source>
</evidence>
<organism evidence="3 4">
    <name type="scientific">Aristophania vespae</name>
    <dbReference type="NCBI Taxonomy" id="2697033"/>
    <lineage>
        <taxon>Bacteria</taxon>
        <taxon>Pseudomonadati</taxon>
        <taxon>Pseudomonadota</taxon>
        <taxon>Alphaproteobacteria</taxon>
        <taxon>Acetobacterales</taxon>
        <taxon>Acetobacteraceae</taxon>
        <taxon>Aristophania</taxon>
    </lineage>
</organism>
<evidence type="ECO:0000313" key="3">
    <source>
        <dbReference type="EMBL" id="QHI96003.1"/>
    </source>
</evidence>
<evidence type="ECO:0000259" key="1">
    <source>
        <dbReference type="Pfam" id="PF00534"/>
    </source>
</evidence>
<dbReference type="AlphaFoldDB" id="A0A6P1NFC0"/>
<dbReference type="InterPro" id="IPR001296">
    <property type="entry name" value="Glyco_trans_1"/>
</dbReference>
<dbReference type="EMBL" id="CP047652">
    <property type="protein sequence ID" value="QHI96003.1"/>
    <property type="molecule type" value="Genomic_DNA"/>
</dbReference>
<accession>A0A6P1NFC0</accession>
<dbReference type="GO" id="GO:0016757">
    <property type="term" value="F:glycosyltransferase activity"/>
    <property type="evidence" value="ECO:0007669"/>
    <property type="project" value="InterPro"/>
</dbReference>
<evidence type="ECO:0000313" key="4">
    <source>
        <dbReference type="Proteomes" id="UP000463975"/>
    </source>
</evidence>
<dbReference type="SUPFAM" id="SSF53756">
    <property type="entry name" value="UDP-Glycosyltransferase/glycogen phosphorylase"/>
    <property type="match status" value="1"/>
</dbReference>
<dbReference type="CDD" id="cd03819">
    <property type="entry name" value="GT4_WavL-like"/>
    <property type="match status" value="1"/>
</dbReference>
<dbReference type="PANTHER" id="PTHR12526">
    <property type="entry name" value="GLYCOSYLTRANSFERASE"/>
    <property type="match status" value="1"/>
</dbReference>
<dbReference type="InterPro" id="IPR028098">
    <property type="entry name" value="Glyco_trans_4-like_N"/>
</dbReference>
<feature type="domain" description="Glycosyl transferase family 1" evidence="1">
    <location>
        <begin position="191"/>
        <end position="358"/>
    </location>
</feature>
<dbReference type="Pfam" id="PF13439">
    <property type="entry name" value="Glyco_transf_4"/>
    <property type="match status" value="1"/>
</dbReference>
<gene>
    <name evidence="3" type="ORF">GT348_06925</name>
</gene>
<dbReference type="Proteomes" id="UP000463975">
    <property type="component" value="Chromosome"/>
</dbReference>
<reference evidence="3 4" key="1">
    <citation type="submission" date="2020-01" db="EMBL/GenBank/DDBJ databases">
        <title>Genome sequencing of strain KACC 21507.</title>
        <authorList>
            <person name="Heo J."/>
            <person name="Kim S.-J."/>
            <person name="Kim J.-S."/>
            <person name="Hong S.-B."/>
            <person name="Kwon S.-W."/>
        </authorList>
    </citation>
    <scope>NUCLEOTIDE SEQUENCE [LARGE SCALE GENOMIC DNA]</scope>
    <source>
        <strain evidence="3 4">KACC 21507</strain>
    </source>
</reference>
<dbReference type="Pfam" id="PF00534">
    <property type="entry name" value="Glycos_transf_1"/>
    <property type="match status" value="1"/>
</dbReference>